<reference evidence="2 3" key="1">
    <citation type="submission" date="2019-12" db="EMBL/GenBank/DDBJ databases">
        <authorList>
            <person name="Floudas D."/>
            <person name="Bentzer J."/>
            <person name="Ahren D."/>
            <person name="Johansson T."/>
            <person name="Persson P."/>
            <person name="Tunlid A."/>
        </authorList>
    </citation>
    <scope>NUCLEOTIDE SEQUENCE [LARGE SCALE GENOMIC DNA]</scope>
    <source>
        <strain evidence="2 3">CBS 102.39</strain>
    </source>
</reference>
<name>A0A8H4R6W9_9AGAR</name>
<dbReference type="AlphaFoldDB" id="A0A8H4R6W9"/>
<evidence type="ECO:0000313" key="2">
    <source>
        <dbReference type="EMBL" id="KAF4623866.1"/>
    </source>
</evidence>
<organism evidence="2 3">
    <name type="scientific">Agrocybe pediades</name>
    <dbReference type="NCBI Taxonomy" id="84607"/>
    <lineage>
        <taxon>Eukaryota</taxon>
        <taxon>Fungi</taxon>
        <taxon>Dikarya</taxon>
        <taxon>Basidiomycota</taxon>
        <taxon>Agaricomycotina</taxon>
        <taxon>Agaricomycetes</taxon>
        <taxon>Agaricomycetidae</taxon>
        <taxon>Agaricales</taxon>
        <taxon>Agaricineae</taxon>
        <taxon>Strophariaceae</taxon>
        <taxon>Agrocybe</taxon>
    </lineage>
</organism>
<dbReference type="EMBL" id="JAACJL010000001">
    <property type="protein sequence ID" value="KAF4623866.1"/>
    <property type="molecule type" value="Genomic_DNA"/>
</dbReference>
<accession>A0A8H4R6W9</accession>
<gene>
    <name evidence="2" type="ORF">D9613_001959</name>
</gene>
<dbReference type="Proteomes" id="UP000521872">
    <property type="component" value="Unassembled WGS sequence"/>
</dbReference>
<comment type="caution">
    <text evidence="2">The sequence shown here is derived from an EMBL/GenBank/DDBJ whole genome shotgun (WGS) entry which is preliminary data.</text>
</comment>
<evidence type="ECO:0000256" key="1">
    <source>
        <dbReference type="SAM" id="MobiDB-lite"/>
    </source>
</evidence>
<sequence>MSSSPPFYVLLAHSSLSSAPSAALSNTLGHPVIQYHYADDSPLSLLPTHPDEHILVLNYSNDGPKPTVQSISPTLSVVGLKTEEAPGASVADETGTRNDTMFIIETSDNDHLLSSSHGDRKSGHAIIAQFKHRNQVLRKALQYPNDQGKASSATAQPPIQGSPTTSQPSS</sequence>
<keyword evidence="3" id="KW-1185">Reference proteome</keyword>
<feature type="region of interest" description="Disordered" evidence="1">
    <location>
        <begin position="140"/>
        <end position="170"/>
    </location>
</feature>
<evidence type="ECO:0000313" key="3">
    <source>
        <dbReference type="Proteomes" id="UP000521872"/>
    </source>
</evidence>
<feature type="compositionally biased region" description="Polar residues" evidence="1">
    <location>
        <begin position="144"/>
        <end position="170"/>
    </location>
</feature>
<protein>
    <submittedName>
        <fullName evidence="2">Uncharacterized protein</fullName>
    </submittedName>
</protein>
<proteinExistence type="predicted"/>